<evidence type="ECO:0000256" key="11">
    <source>
        <dbReference type="ARBA" id="ARBA00023303"/>
    </source>
</evidence>
<dbReference type="GO" id="GO:0001508">
    <property type="term" value="P:action potential"/>
    <property type="evidence" value="ECO:0007669"/>
    <property type="project" value="TreeGrafter"/>
</dbReference>
<organism evidence="14 15">
    <name type="scientific">Fulvivirga lutea</name>
    <dbReference type="NCBI Taxonomy" id="2810512"/>
    <lineage>
        <taxon>Bacteria</taxon>
        <taxon>Pseudomonadati</taxon>
        <taxon>Bacteroidota</taxon>
        <taxon>Cytophagia</taxon>
        <taxon>Cytophagales</taxon>
        <taxon>Fulvivirgaceae</taxon>
        <taxon>Fulvivirga</taxon>
    </lineage>
</organism>
<evidence type="ECO:0000256" key="7">
    <source>
        <dbReference type="ARBA" id="ARBA00022958"/>
    </source>
</evidence>
<dbReference type="Gene3D" id="1.20.120.350">
    <property type="entry name" value="Voltage-gated potassium channels. Chain C"/>
    <property type="match status" value="1"/>
</dbReference>
<evidence type="ECO:0000313" key="15">
    <source>
        <dbReference type="Proteomes" id="UP000662783"/>
    </source>
</evidence>
<keyword evidence="5" id="KW-0631">Potassium channel</keyword>
<evidence type="ECO:0000256" key="10">
    <source>
        <dbReference type="ARBA" id="ARBA00023136"/>
    </source>
</evidence>
<feature type="transmembrane region" description="Helical" evidence="12">
    <location>
        <begin position="15"/>
        <end position="35"/>
    </location>
</feature>
<dbReference type="InterPro" id="IPR028325">
    <property type="entry name" value="VG_K_chnl"/>
</dbReference>
<dbReference type="EMBL" id="CP070608">
    <property type="protein sequence ID" value="QSE96421.1"/>
    <property type="molecule type" value="Genomic_DNA"/>
</dbReference>
<evidence type="ECO:0000256" key="8">
    <source>
        <dbReference type="ARBA" id="ARBA00022989"/>
    </source>
</evidence>
<keyword evidence="7" id="KW-0630">Potassium</keyword>
<dbReference type="InterPro" id="IPR005821">
    <property type="entry name" value="Ion_trans_dom"/>
</dbReference>
<evidence type="ECO:0000256" key="12">
    <source>
        <dbReference type="SAM" id="Phobius"/>
    </source>
</evidence>
<keyword evidence="4 12" id="KW-0812">Transmembrane</keyword>
<dbReference type="GO" id="GO:0008076">
    <property type="term" value="C:voltage-gated potassium channel complex"/>
    <property type="evidence" value="ECO:0007669"/>
    <property type="project" value="InterPro"/>
</dbReference>
<evidence type="ECO:0000256" key="2">
    <source>
        <dbReference type="ARBA" id="ARBA00022448"/>
    </source>
</evidence>
<sequence length="236" mass="27136">MKERLSNIVLEHNTFWGKVFDLSIQFLIFISLLSFSFETLPNYPPKFYSILNTIEVFTVILFTIEYFLRIWLEPNKLRFILSFYGLIDLLAILPFYISTGLDLRSIRALRLLRLFKFFRYSKTIQRMHIALKIAKQELTLFFTLTCILLYLAAVGIYYFENATQPLKFSSILDSLWWGVATLTTVGYGDAYPITAGGKIFTFFILMLGLGIVAIPAGIIASAVTKARELVKEEDSD</sequence>
<dbReference type="AlphaFoldDB" id="A0A974WE90"/>
<dbReference type="SUPFAM" id="SSF81324">
    <property type="entry name" value="Voltage-gated potassium channels"/>
    <property type="match status" value="1"/>
</dbReference>
<keyword evidence="3" id="KW-0633">Potassium transport</keyword>
<dbReference type="PANTHER" id="PTHR11537">
    <property type="entry name" value="VOLTAGE-GATED POTASSIUM CHANNEL"/>
    <property type="match status" value="1"/>
</dbReference>
<feature type="transmembrane region" description="Helical" evidence="12">
    <location>
        <begin position="138"/>
        <end position="159"/>
    </location>
</feature>
<reference evidence="14" key="1">
    <citation type="submission" date="2021-02" db="EMBL/GenBank/DDBJ databases">
        <title>Fulvivirga sp. S481 isolated from sea water.</title>
        <authorList>
            <person name="Bae S.S."/>
            <person name="Baek K."/>
        </authorList>
    </citation>
    <scope>NUCLEOTIDE SEQUENCE</scope>
    <source>
        <strain evidence="14">S481</strain>
    </source>
</reference>
<protein>
    <submittedName>
        <fullName evidence="14">Ion transporter</fullName>
    </submittedName>
</protein>
<dbReference type="GO" id="GO:0005249">
    <property type="term" value="F:voltage-gated potassium channel activity"/>
    <property type="evidence" value="ECO:0007669"/>
    <property type="project" value="InterPro"/>
</dbReference>
<keyword evidence="8 12" id="KW-1133">Transmembrane helix</keyword>
<keyword evidence="11" id="KW-0407">Ion channel</keyword>
<gene>
    <name evidence="14" type="ORF">JR347_12485</name>
</gene>
<dbReference type="PRINTS" id="PR00169">
    <property type="entry name" value="KCHANNEL"/>
</dbReference>
<dbReference type="KEGG" id="fuv:JR347_12485"/>
<proteinExistence type="predicted"/>
<evidence type="ECO:0000256" key="1">
    <source>
        <dbReference type="ARBA" id="ARBA00004141"/>
    </source>
</evidence>
<dbReference type="Proteomes" id="UP000662783">
    <property type="component" value="Chromosome"/>
</dbReference>
<feature type="transmembrane region" description="Helical" evidence="12">
    <location>
        <begin position="80"/>
        <end position="103"/>
    </location>
</feature>
<keyword evidence="2" id="KW-0813">Transport</keyword>
<dbReference type="Pfam" id="PF00520">
    <property type="entry name" value="Ion_trans"/>
    <property type="match status" value="1"/>
</dbReference>
<evidence type="ECO:0000259" key="13">
    <source>
        <dbReference type="Pfam" id="PF00520"/>
    </source>
</evidence>
<dbReference type="InterPro" id="IPR027359">
    <property type="entry name" value="Volt_channel_dom_sf"/>
</dbReference>
<evidence type="ECO:0000313" key="14">
    <source>
        <dbReference type="EMBL" id="QSE96421.1"/>
    </source>
</evidence>
<dbReference type="Gene3D" id="1.10.287.70">
    <property type="match status" value="1"/>
</dbReference>
<keyword evidence="6" id="KW-0851">Voltage-gated channel</keyword>
<evidence type="ECO:0000256" key="4">
    <source>
        <dbReference type="ARBA" id="ARBA00022692"/>
    </source>
</evidence>
<evidence type="ECO:0000256" key="6">
    <source>
        <dbReference type="ARBA" id="ARBA00022882"/>
    </source>
</evidence>
<keyword evidence="9" id="KW-0406">Ion transport</keyword>
<accession>A0A974WE90</accession>
<feature type="transmembrane region" description="Helical" evidence="12">
    <location>
        <begin position="199"/>
        <end position="223"/>
    </location>
</feature>
<keyword evidence="10 12" id="KW-0472">Membrane</keyword>
<keyword evidence="15" id="KW-1185">Reference proteome</keyword>
<comment type="subcellular location">
    <subcellularLocation>
        <location evidence="1">Membrane</location>
        <topology evidence="1">Multi-pass membrane protein</topology>
    </subcellularLocation>
</comment>
<feature type="transmembrane region" description="Helical" evidence="12">
    <location>
        <begin position="47"/>
        <end position="68"/>
    </location>
</feature>
<dbReference type="RefSeq" id="WP_205720937.1">
    <property type="nucleotide sequence ID" value="NZ_CP070608.1"/>
</dbReference>
<evidence type="ECO:0000256" key="5">
    <source>
        <dbReference type="ARBA" id="ARBA00022826"/>
    </source>
</evidence>
<evidence type="ECO:0000256" key="9">
    <source>
        <dbReference type="ARBA" id="ARBA00023065"/>
    </source>
</evidence>
<dbReference type="PANTHER" id="PTHR11537:SF254">
    <property type="entry name" value="POTASSIUM VOLTAGE-GATED CHANNEL PROTEIN SHAB"/>
    <property type="match status" value="1"/>
</dbReference>
<feature type="domain" description="Ion transport" evidence="13">
    <location>
        <begin position="18"/>
        <end position="228"/>
    </location>
</feature>
<evidence type="ECO:0000256" key="3">
    <source>
        <dbReference type="ARBA" id="ARBA00022538"/>
    </source>
</evidence>
<name>A0A974WE90_9BACT</name>